<organism evidence="1 2">
    <name type="scientific">Halogranum salarium B-1</name>
    <dbReference type="NCBI Taxonomy" id="1210908"/>
    <lineage>
        <taxon>Archaea</taxon>
        <taxon>Methanobacteriati</taxon>
        <taxon>Methanobacteriota</taxon>
        <taxon>Stenosarchaea group</taxon>
        <taxon>Halobacteria</taxon>
        <taxon>Halobacteriales</taxon>
        <taxon>Haloferacaceae</taxon>
    </lineage>
</organism>
<name>J3JD80_9EURY</name>
<proteinExistence type="predicted"/>
<protein>
    <submittedName>
        <fullName evidence="1">Uncharacterized protein</fullName>
    </submittedName>
</protein>
<dbReference type="AlphaFoldDB" id="J3JD80"/>
<dbReference type="EMBL" id="ALJD01000016">
    <property type="protein sequence ID" value="EJN57259.1"/>
    <property type="molecule type" value="Genomic_DNA"/>
</dbReference>
<reference evidence="1 2" key="1">
    <citation type="journal article" date="2012" name="J. Bacteriol.">
        <title>Draft Genome Sequence of the Extremely Halophilic Archaeon Halogranum salarium B-1T.</title>
        <authorList>
            <person name="Kim K.K."/>
            <person name="Lee K.C."/>
            <person name="Lee J.S."/>
        </authorList>
    </citation>
    <scope>NUCLEOTIDE SEQUENCE [LARGE SCALE GENOMIC DNA]</scope>
    <source>
        <strain evidence="1 2">B-1</strain>
    </source>
</reference>
<comment type="caution">
    <text evidence="1">The sequence shown here is derived from an EMBL/GenBank/DDBJ whole genome shotgun (WGS) entry which is preliminary data.</text>
</comment>
<sequence>MPRYIRDSGVGYCSRCDATNRVAYFVDDDRRRAEFISSLLS</sequence>
<dbReference type="Proteomes" id="UP000007813">
    <property type="component" value="Unassembled WGS sequence"/>
</dbReference>
<evidence type="ECO:0000313" key="2">
    <source>
        <dbReference type="Proteomes" id="UP000007813"/>
    </source>
</evidence>
<accession>J3JD80</accession>
<evidence type="ECO:0000313" key="1">
    <source>
        <dbReference type="EMBL" id="EJN57259.1"/>
    </source>
</evidence>
<gene>
    <name evidence="1" type="ORF">HSB1_46450</name>
</gene>